<keyword evidence="14" id="KW-1185">Reference proteome</keyword>
<dbReference type="Gene3D" id="1.10.10.10">
    <property type="entry name" value="Winged helix-like DNA-binding domain superfamily/Winged helix DNA-binding domain"/>
    <property type="match status" value="1"/>
</dbReference>
<comment type="subcellular location">
    <subcellularLocation>
        <location evidence="1">Cytoplasm</location>
    </subcellularLocation>
</comment>
<evidence type="ECO:0000256" key="4">
    <source>
        <dbReference type="ARBA" id="ARBA00023015"/>
    </source>
</evidence>
<evidence type="ECO:0000256" key="1">
    <source>
        <dbReference type="ARBA" id="ARBA00004496"/>
    </source>
</evidence>
<dbReference type="InterPro" id="IPR001867">
    <property type="entry name" value="OmpR/PhoB-type_DNA-bd"/>
</dbReference>
<dbReference type="SUPFAM" id="SSF52172">
    <property type="entry name" value="CheY-like"/>
    <property type="match status" value="1"/>
</dbReference>
<dbReference type="Pfam" id="PF00486">
    <property type="entry name" value="Trans_reg_C"/>
    <property type="match status" value="1"/>
</dbReference>
<dbReference type="InterPro" id="IPR039420">
    <property type="entry name" value="WalR-like"/>
</dbReference>
<dbReference type="SMART" id="SM00448">
    <property type="entry name" value="REC"/>
    <property type="match status" value="1"/>
</dbReference>
<keyword evidence="3" id="KW-0902">Two-component regulatory system</keyword>
<comment type="caution">
    <text evidence="13">The sequence shown here is derived from an EMBL/GenBank/DDBJ whole genome shotgun (WGS) entry which is preliminary data.</text>
</comment>
<dbReference type="Proteomes" id="UP000034150">
    <property type="component" value="Unassembled WGS sequence"/>
</dbReference>
<proteinExistence type="predicted"/>
<feature type="domain" description="OmpR/PhoB-type" evidence="11">
    <location>
        <begin position="148"/>
        <end position="246"/>
    </location>
</feature>
<dbReference type="GO" id="GO:0006355">
    <property type="term" value="P:regulation of DNA-templated transcription"/>
    <property type="evidence" value="ECO:0007669"/>
    <property type="project" value="InterPro"/>
</dbReference>
<dbReference type="EMBL" id="LAUZ02000100">
    <property type="protein sequence ID" value="KKE98476.1"/>
    <property type="molecule type" value="Genomic_DNA"/>
</dbReference>
<dbReference type="FunFam" id="1.10.10.10:FF:000005">
    <property type="entry name" value="Two-component system response regulator"/>
    <property type="match status" value="1"/>
</dbReference>
<reference evidence="13 15" key="1">
    <citation type="journal article" date="2015" name="Genome Biol. Evol.">
        <title>Characterization of Three Mycobacterium spp. with Potential Use in Bioremediation by Genome Sequencing and Comparative Genomics.</title>
        <authorList>
            <person name="Das S."/>
            <person name="Pettersson B.M."/>
            <person name="Behra P.R."/>
            <person name="Ramesh M."/>
            <person name="Dasgupta S."/>
            <person name="Bhattacharya A."/>
            <person name="Kirsebom L.A."/>
        </authorList>
    </citation>
    <scope>NUCLEOTIDE SEQUENCE [LARGE SCALE GENOMIC DNA]</scope>
    <source>
        <strain evidence="13 15">DSM 44075</strain>
    </source>
</reference>
<name>A0A0J6VEP1_9MYCO</name>
<dbReference type="CDD" id="cd00383">
    <property type="entry name" value="trans_reg_C"/>
    <property type="match status" value="1"/>
</dbReference>
<evidence type="ECO:0000259" key="10">
    <source>
        <dbReference type="PROSITE" id="PS50110"/>
    </source>
</evidence>
<dbReference type="PROSITE" id="PS50110">
    <property type="entry name" value="RESPONSE_REGULATORY"/>
    <property type="match status" value="1"/>
</dbReference>
<evidence type="ECO:0000256" key="5">
    <source>
        <dbReference type="ARBA" id="ARBA00023125"/>
    </source>
</evidence>
<dbReference type="PATRIC" id="fig|1807.13.peg.5382"/>
<keyword evidence="5 8" id="KW-0238">DNA-binding</keyword>
<evidence type="ECO:0000313" key="13">
    <source>
        <dbReference type="EMBL" id="KMO69490.1"/>
    </source>
</evidence>
<feature type="domain" description="Response regulatory" evidence="10">
    <location>
        <begin position="24"/>
        <end position="138"/>
    </location>
</feature>
<evidence type="ECO:0000313" key="14">
    <source>
        <dbReference type="Proteomes" id="UP000034150"/>
    </source>
</evidence>
<accession>A0A0J6VEP1</accession>
<evidence type="ECO:0000256" key="9">
    <source>
        <dbReference type="SAM" id="MobiDB-lite"/>
    </source>
</evidence>
<protein>
    <submittedName>
        <fullName evidence="12 13">Transcriptional regulator</fullName>
    </submittedName>
</protein>
<dbReference type="InterPro" id="IPR011006">
    <property type="entry name" value="CheY-like_superfamily"/>
</dbReference>
<dbReference type="GO" id="GO:0000156">
    <property type="term" value="F:phosphorelay response regulator activity"/>
    <property type="evidence" value="ECO:0007669"/>
    <property type="project" value="TreeGrafter"/>
</dbReference>
<sequence>MRDRVDASPTRGGELSAQDGAGRTVLMVDDDPDVRTSVARGLRHSGFDVRVAATGKEALRLLSSESHDALVLDVQMPELDGVAVVTALRALGNDIPICVLSARDTVNDRIAGLEAGADDYLTKPFDLGELVARLHALLRRAHHSDPASDTMTVGSLTIDTSRRLVFAAGERVELTKREFDLLAALAENAGVVLSRQRLLELVWGYDFDVDTNVADVFVSYLRRKLERDGLPRVIHTVRGIGYVLREEP</sequence>
<dbReference type="PANTHER" id="PTHR48111:SF22">
    <property type="entry name" value="REGULATOR OF RPOS"/>
    <property type="match status" value="1"/>
</dbReference>
<dbReference type="GO" id="GO:0000976">
    <property type="term" value="F:transcription cis-regulatory region binding"/>
    <property type="evidence" value="ECO:0007669"/>
    <property type="project" value="TreeGrafter"/>
</dbReference>
<dbReference type="CDD" id="cd17627">
    <property type="entry name" value="REC_OmpR_PrrA-like"/>
    <property type="match status" value="1"/>
</dbReference>
<dbReference type="PANTHER" id="PTHR48111">
    <property type="entry name" value="REGULATOR OF RPOS"/>
    <property type="match status" value="1"/>
</dbReference>
<dbReference type="GO" id="GO:0032993">
    <property type="term" value="C:protein-DNA complex"/>
    <property type="evidence" value="ECO:0007669"/>
    <property type="project" value="TreeGrafter"/>
</dbReference>
<dbReference type="AlphaFoldDB" id="A0A0J6VEP1"/>
<dbReference type="SMART" id="SM00862">
    <property type="entry name" value="Trans_reg_C"/>
    <property type="match status" value="1"/>
</dbReference>
<feature type="modified residue" description="4-aspartylphosphate" evidence="7">
    <location>
        <position position="73"/>
    </location>
</feature>
<dbReference type="Gene3D" id="3.40.50.2300">
    <property type="match status" value="1"/>
</dbReference>
<keyword evidence="4" id="KW-0805">Transcription regulation</keyword>
<feature type="DNA-binding region" description="OmpR/PhoB-type" evidence="8">
    <location>
        <begin position="148"/>
        <end position="246"/>
    </location>
</feature>
<dbReference type="PROSITE" id="PS51755">
    <property type="entry name" value="OMPR_PHOB"/>
    <property type="match status" value="1"/>
</dbReference>
<dbReference type="InterPro" id="IPR036388">
    <property type="entry name" value="WH-like_DNA-bd_sf"/>
</dbReference>
<evidence type="ECO:0000313" key="12">
    <source>
        <dbReference type="EMBL" id="KKE98476.1"/>
    </source>
</evidence>
<dbReference type="STRING" id="1807.MOBUDSM44075_04916"/>
<evidence type="ECO:0000256" key="3">
    <source>
        <dbReference type="ARBA" id="ARBA00023012"/>
    </source>
</evidence>
<evidence type="ECO:0000256" key="6">
    <source>
        <dbReference type="ARBA" id="ARBA00023163"/>
    </source>
</evidence>
<gene>
    <name evidence="13" type="primary">prrA_2</name>
    <name evidence="13" type="ORF">MOBUDSM44075_04916</name>
    <name evidence="12" type="ORF">WN67_29080</name>
</gene>
<dbReference type="EMBL" id="JYNU01000057">
    <property type="protein sequence ID" value="KMO69490.1"/>
    <property type="molecule type" value="Genomic_DNA"/>
</dbReference>
<dbReference type="InterPro" id="IPR001789">
    <property type="entry name" value="Sig_transdc_resp-reg_receiver"/>
</dbReference>
<feature type="region of interest" description="Disordered" evidence="9">
    <location>
        <begin position="1"/>
        <end position="23"/>
    </location>
</feature>
<dbReference type="Proteomes" id="UP000036313">
    <property type="component" value="Unassembled WGS sequence"/>
</dbReference>
<keyword evidence="6" id="KW-0804">Transcription</keyword>
<dbReference type="RefSeq" id="WP_046366566.1">
    <property type="nucleotide sequence ID" value="NZ_CALTXN010000002.1"/>
</dbReference>
<dbReference type="Gene3D" id="6.10.250.690">
    <property type="match status" value="1"/>
</dbReference>
<reference evidence="12 14" key="2">
    <citation type="submission" date="2015-04" db="EMBL/GenBank/DDBJ databases">
        <title>Genome sequence of Mycobacterium obuense UC1.</title>
        <authorList>
            <person name="Greninger A.L."/>
            <person name="Cunningham G."/>
            <person name="Chiu C.Y."/>
            <person name="Miller S."/>
        </authorList>
    </citation>
    <scope>NUCLEOTIDE SEQUENCE [LARGE SCALE GENOMIC DNA]</scope>
    <source>
        <strain evidence="12 14">UC1</strain>
    </source>
</reference>
<organism evidence="13 15">
    <name type="scientific">Mycolicibacterium obuense</name>
    <dbReference type="NCBI Taxonomy" id="1807"/>
    <lineage>
        <taxon>Bacteria</taxon>
        <taxon>Bacillati</taxon>
        <taxon>Actinomycetota</taxon>
        <taxon>Actinomycetes</taxon>
        <taxon>Mycobacteriales</taxon>
        <taxon>Mycobacteriaceae</taxon>
        <taxon>Mycolicibacterium</taxon>
    </lineage>
</organism>
<evidence type="ECO:0000313" key="15">
    <source>
        <dbReference type="Proteomes" id="UP000036313"/>
    </source>
</evidence>
<evidence type="ECO:0000256" key="2">
    <source>
        <dbReference type="ARBA" id="ARBA00022553"/>
    </source>
</evidence>
<evidence type="ECO:0000259" key="11">
    <source>
        <dbReference type="PROSITE" id="PS51755"/>
    </source>
</evidence>
<keyword evidence="2 7" id="KW-0597">Phosphoprotein</keyword>
<evidence type="ECO:0000256" key="7">
    <source>
        <dbReference type="PROSITE-ProRule" id="PRU00169"/>
    </source>
</evidence>
<dbReference type="GO" id="GO:0005829">
    <property type="term" value="C:cytosol"/>
    <property type="evidence" value="ECO:0007669"/>
    <property type="project" value="TreeGrafter"/>
</dbReference>
<evidence type="ECO:0000256" key="8">
    <source>
        <dbReference type="PROSITE-ProRule" id="PRU01091"/>
    </source>
</evidence>
<dbReference type="Pfam" id="PF00072">
    <property type="entry name" value="Response_reg"/>
    <property type="match status" value="1"/>
</dbReference>